<organism evidence="1 2">
    <name type="scientific">Apodospora peruviana</name>
    <dbReference type="NCBI Taxonomy" id="516989"/>
    <lineage>
        <taxon>Eukaryota</taxon>
        <taxon>Fungi</taxon>
        <taxon>Dikarya</taxon>
        <taxon>Ascomycota</taxon>
        <taxon>Pezizomycotina</taxon>
        <taxon>Sordariomycetes</taxon>
        <taxon>Sordariomycetidae</taxon>
        <taxon>Sordariales</taxon>
        <taxon>Lasiosphaeriaceae</taxon>
        <taxon>Apodospora</taxon>
    </lineage>
</organism>
<gene>
    <name evidence="1" type="ORF">B0H66DRAFT_549169</name>
</gene>
<dbReference type="EMBL" id="JAUEDM010000002">
    <property type="protein sequence ID" value="KAK3325716.1"/>
    <property type="molecule type" value="Genomic_DNA"/>
</dbReference>
<comment type="caution">
    <text evidence="1">The sequence shown here is derived from an EMBL/GenBank/DDBJ whole genome shotgun (WGS) entry which is preliminary data.</text>
</comment>
<proteinExistence type="predicted"/>
<name>A0AAE0IJV5_9PEZI</name>
<reference evidence="1" key="1">
    <citation type="journal article" date="2023" name="Mol. Phylogenet. Evol.">
        <title>Genome-scale phylogeny and comparative genomics of the fungal order Sordariales.</title>
        <authorList>
            <person name="Hensen N."/>
            <person name="Bonometti L."/>
            <person name="Westerberg I."/>
            <person name="Brannstrom I.O."/>
            <person name="Guillou S."/>
            <person name="Cros-Aarteil S."/>
            <person name="Calhoun S."/>
            <person name="Haridas S."/>
            <person name="Kuo A."/>
            <person name="Mondo S."/>
            <person name="Pangilinan J."/>
            <person name="Riley R."/>
            <person name="LaButti K."/>
            <person name="Andreopoulos B."/>
            <person name="Lipzen A."/>
            <person name="Chen C."/>
            <person name="Yan M."/>
            <person name="Daum C."/>
            <person name="Ng V."/>
            <person name="Clum A."/>
            <person name="Steindorff A."/>
            <person name="Ohm R.A."/>
            <person name="Martin F."/>
            <person name="Silar P."/>
            <person name="Natvig D.O."/>
            <person name="Lalanne C."/>
            <person name="Gautier V."/>
            <person name="Ament-Velasquez S.L."/>
            <person name="Kruys A."/>
            <person name="Hutchinson M.I."/>
            <person name="Powell A.J."/>
            <person name="Barry K."/>
            <person name="Miller A.N."/>
            <person name="Grigoriev I.V."/>
            <person name="Debuchy R."/>
            <person name="Gladieux P."/>
            <person name="Hiltunen Thoren M."/>
            <person name="Johannesson H."/>
        </authorList>
    </citation>
    <scope>NUCLEOTIDE SEQUENCE</scope>
    <source>
        <strain evidence="1">CBS 118394</strain>
    </source>
</reference>
<keyword evidence="2" id="KW-1185">Reference proteome</keyword>
<reference evidence="1" key="2">
    <citation type="submission" date="2023-06" db="EMBL/GenBank/DDBJ databases">
        <authorList>
            <consortium name="Lawrence Berkeley National Laboratory"/>
            <person name="Haridas S."/>
            <person name="Hensen N."/>
            <person name="Bonometti L."/>
            <person name="Westerberg I."/>
            <person name="Brannstrom I.O."/>
            <person name="Guillou S."/>
            <person name="Cros-Aarteil S."/>
            <person name="Calhoun S."/>
            <person name="Kuo A."/>
            <person name="Mondo S."/>
            <person name="Pangilinan J."/>
            <person name="Riley R."/>
            <person name="Labutti K."/>
            <person name="Andreopoulos B."/>
            <person name="Lipzen A."/>
            <person name="Chen C."/>
            <person name="Yanf M."/>
            <person name="Daum C."/>
            <person name="Ng V."/>
            <person name="Clum A."/>
            <person name="Steindorff A."/>
            <person name="Ohm R."/>
            <person name="Martin F."/>
            <person name="Silar P."/>
            <person name="Natvig D."/>
            <person name="Lalanne C."/>
            <person name="Gautier V."/>
            <person name="Ament-Velasquez S.L."/>
            <person name="Kruys A."/>
            <person name="Hutchinson M.I."/>
            <person name="Powell A.J."/>
            <person name="Barry K."/>
            <person name="Miller A.N."/>
            <person name="Grigoriev I.V."/>
            <person name="Debuchy R."/>
            <person name="Gladieux P."/>
            <person name="Thoren M.H."/>
            <person name="Johannesson H."/>
        </authorList>
    </citation>
    <scope>NUCLEOTIDE SEQUENCE</scope>
    <source>
        <strain evidence="1">CBS 118394</strain>
    </source>
</reference>
<evidence type="ECO:0000313" key="1">
    <source>
        <dbReference type="EMBL" id="KAK3325716.1"/>
    </source>
</evidence>
<sequence>MRKVPMVHRSSPVRSFILVGIELYCLATSPTRTDKKEGWDGTGWDGISEGFHSGVSGEGDLTMVVFLSLLCAHFPIGSRPTKDEKCGSFRLWEEVDIQELFSRLVGRSKYAVCTVQTGCTEDVLLLVAGSFTVAVLVPDPGKSDSLTSLHRSELNQARLRVTLKFTPTVPYLALGVPTDGSPQAHLSNLAT</sequence>
<dbReference type="AlphaFoldDB" id="A0AAE0IJV5"/>
<accession>A0AAE0IJV5</accession>
<evidence type="ECO:0000313" key="2">
    <source>
        <dbReference type="Proteomes" id="UP001283341"/>
    </source>
</evidence>
<dbReference type="Proteomes" id="UP001283341">
    <property type="component" value="Unassembled WGS sequence"/>
</dbReference>
<protein>
    <submittedName>
        <fullName evidence="1">Uncharacterized protein</fullName>
    </submittedName>
</protein>